<evidence type="ECO:0000256" key="1">
    <source>
        <dbReference type="SAM" id="MobiDB-lite"/>
    </source>
</evidence>
<accession>A0A6G1FWX7</accession>
<feature type="compositionally biased region" description="Basic and acidic residues" evidence="1">
    <location>
        <begin position="247"/>
        <end position="261"/>
    </location>
</feature>
<keyword evidence="3" id="KW-1185">Reference proteome</keyword>
<feature type="compositionally biased region" description="Polar residues" evidence="1">
    <location>
        <begin position="33"/>
        <end position="47"/>
    </location>
</feature>
<feature type="compositionally biased region" description="Polar residues" evidence="1">
    <location>
        <begin position="227"/>
        <end position="236"/>
    </location>
</feature>
<evidence type="ECO:0000313" key="3">
    <source>
        <dbReference type="Proteomes" id="UP000504638"/>
    </source>
</evidence>
<reference evidence="2 4" key="1">
    <citation type="submission" date="2020-01" db="EMBL/GenBank/DDBJ databases">
        <authorList>
            <consortium name="DOE Joint Genome Institute"/>
            <person name="Haridas S."/>
            <person name="Albert R."/>
            <person name="Binder M."/>
            <person name="Bloem J."/>
            <person name="Labutti K."/>
            <person name="Salamov A."/>
            <person name="Andreopoulos B."/>
            <person name="Baker S.E."/>
            <person name="Barry K."/>
            <person name="Bills G."/>
            <person name="Bluhm B.H."/>
            <person name="Cannon C."/>
            <person name="Castanera R."/>
            <person name="Culley D.E."/>
            <person name="Daum C."/>
            <person name="Ezra D."/>
            <person name="Gonzalez J.B."/>
            <person name="Henrissat B."/>
            <person name="Kuo A."/>
            <person name="Liang C."/>
            <person name="Lipzen A."/>
            <person name="Lutzoni F."/>
            <person name="Magnuson J."/>
            <person name="Mondo S."/>
            <person name="Nolan M."/>
            <person name="Ohm R."/>
            <person name="Pangilinan J."/>
            <person name="Park H.-J."/>
            <person name="Ramirez L."/>
            <person name="Alfaro M."/>
            <person name="Sun H."/>
            <person name="Tritt A."/>
            <person name="Yoshinaga Y."/>
            <person name="Zwiers L.-H."/>
            <person name="Turgeon B.G."/>
            <person name="Goodwin S.B."/>
            <person name="Spatafora J.W."/>
            <person name="Crous P.W."/>
            <person name="Grigoriev I.V."/>
        </authorList>
    </citation>
    <scope>NUCLEOTIDE SEQUENCE</scope>
    <source>
        <strain evidence="2 4">CBS 781.70</strain>
    </source>
</reference>
<proteinExistence type="predicted"/>
<name>A0A6G1FWX7_9PEZI</name>
<dbReference type="RefSeq" id="XP_033531978.1">
    <property type="nucleotide sequence ID" value="XM_033683380.1"/>
</dbReference>
<evidence type="ECO:0000313" key="4">
    <source>
        <dbReference type="RefSeq" id="XP_033531978.1"/>
    </source>
</evidence>
<dbReference type="GeneID" id="54423950"/>
<dbReference type="OrthoDB" id="5398854at2759"/>
<dbReference type="AlphaFoldDB" id="A0A6G1FWX7"/>
<sequence>MNYGPYAVPPPYPGTSYEFRTPPVSPPPGGAQYFSSPRYNVYASTPSPRGKSSAHARRTSHDPASGYHFAHNYGSPRYASYAANSRPREPDYVSGSSDRFRRFHPRRATASWRPATAAGGTYPGYWPTAGMGDSPPSTTKARYYHGYFGTPDYVNHVIIDDDNVYRDSPPPPYEHYQYHGRAADHPPFGSTQVPIYESTPQHAYPPTGHDRSARARRASHGAGTGTQARPYTSHHASTPTPKSKGTPKKESPKATEEDARRAGIPAGYSLKHWDPTEEPILLLGSVFSPDSIGRWIYDWTVFRFGPATPMADVAGDLWLLLIHLSGKVKRADHIMPRIRREENRDTVEEFLESGDRLLVRFKKLLKICEEYMWRAAKRENGEKKPSSMGRNAGVEFVDTMFGRDRELDKTEKLMSSVRLWSLRFDANVDEILRNPTA</sequence>
<feature type="region of interest" description="Disordered" evidence="1">
    <location>
        <begin position="1"/>
        <end position="68"/>
    </location>
</feature>
<feature type="region of interest" description="Disordered" evidence="1">
    <location>
        <begin position="163"/>
        <end position="261"/>
    </location>
</feature>
<organism evidence="2">
    <name type="scientific">Eremomyces bilateralis CBS 781.70</name>
    <dbReference type="NCBI Taxonomy" id="1392243"/>
    <lineage>
        <taxon>Eukaryota</taxon>
        <taxon>Fungi</taxon>
        <taxon>Dikarya</taxon>
        <taxon>Ascomycota</taxon>
        <taxon>Pezizomycotina</taxon>
        <taxon>Dothideomycetes</taxon>
        <taxon>Dothideomycetes incertae sedis</taxon>
        <taxon>Eremomycetales</taxon>
        <taxon>Eremomycetaceae</taxon>
        <taxon>Eremomyces</taxon>
    </lineage>
</organism>
<reference evidence="4" key="2">
    <citation type="submission" date="2020-04" db="EMBL/GenBank/DDBJ databases">
        <authorList>
            <consortium name="NCBI Genome Project"/>
        </authorList>
    </citation>
    <scope>NUCLEOTIDE SEQUENCE</scope>
    <source>
        <strain evidence="4">CBS 781.70</strain>
    </source>
</reference>
<gene>
    <name evidence="2 4" type="ORF">P152DRAFT_95587</name>
</gene>
<reference evidence="4" key="3">
    <citation type="submission" date="2025-04" db="UniProtKB">
        <authorList>
            <consortium name="RefSeq"/>
        </authorList>
    </citation>
    <scope>IDENTIFICATION</scope>
    <source>
        <strain evidence="4">CBS 781.70</strain>
    </source>
</reference>
<dbReference type="Proteomes" id="UP000504638">
    <property type="component" value="Unplaced"/>
</dbReference>
<protein>
    <recommendedName>
        <fullName evidence="5">Vegetative cell wall protein gp1</fullName>
    </recommendedName>
</protein>
<dbReference type="EMBL" id="ML975166">
    <property type="protein sequence ID" value="KAF1810347.1"/>
    <property type="molecule type" value="Genomic_DNA"/>
</dbReference>
<evidence type="ECO:0000313" key="2">
    <source>
        <dbReference type="EMBL" id="KAF1810347.1"/>
    </source>
</evidence>
<feature type="compositionally biased region" description="Polar residues" evidence="1">
    <location>
        <begin position="189"/>
        <end position="201"/>
    </location>
</feature>
<evidence type="ECO:0008006" key="5">
    <source>
        <dbReference type="Google" id="ProtNLM"/>
    </source>
</evidence>